<dbReference type="InterPro" id="IPR005170">
    <property type="entry name" value="Transptr-assoc_dom"/>
</dbReference>
<dbReference type="Proteomes" id="UP000636505">
    <property type="component" value="Unassembled WGS sequence"/>
</dbReference>
<keyword evidence="5" id="KW-0677">Repeat</keyword>
<dbReference type="SMART" id="SM01091">
    <property type="entry name" value="CorC_HlyC"/>
    <property type="match status" value="1"/>
</dbReference>
<accession>A0A8J7AXS3</accession>
<dbReference type="InterPro" id="IPR016169">
    <property type="entry name" value="FAD-bd_PCMH_sub2"/>
</dbReference>
<dbReference type="Gene3D" id="3.10.580.10">
    <property type="entry name" value="CBS-domain"/>
    <property type="match status" value="1"/>
</dbReference>
<evidence type="ECO:0000256" key="12">
    <source>
        <dbReference type="SAM" id="Phobius"/>
    </source>
</evidence>
<evidence type="ECO:0000256" key="11">
    <source>
        <dbReference type="SAM" id="MobiDB-lite"/>
    </source>
</evidence>
<dbReference type="GO" id="GO:0005886">
    <property type="term" value="C:plasma membrane"/>
    <property type="evidence" value="ECO:0007669"/>
    <property type="project" value="UniProtKB-SubCell"/>
</dbReference>
<evidence type="ECO:0000256" key="2">
    <source>
        <dbReference type="ARBA" id="ARBA00006337"/>
    </source>
</evidence>
<dbReference type="PROSITE" id="PS51371">
    <property type="entry name" value="CBS"/>
    <property type="match status" value="2"/>
</dbReference>
<evidence type="ECO:0000313" key="15">
    <source>
        <dbReference type="EMBL" id="MBE9079503.1"/>
    </source>
</evidence>
<dbReference type="InterPro" id="IPR051676">
    <property type="entry name" value="UPF0053_domain"/>
</dbReference>
<feature type="domain" description="CBS" evidence="13">
    <location>
        <begin position="242"/>
        <end position="302"/>
    </location>
</feature>
<comment type="subcellular location">
    <subcellularLocation>
        <location evidence="1">Cell membrane</location>
        <topology evidence="1">Multi-pass membrane protein</topology>
    </subcellularLocation>
</comment>
<dbReference type="SUPFAM" id="SSF54631">
    <property type="entry name" value="CBS-domain pair"/>
    <property type="match status" value="1"/>
</dbReference>
<name>A0A8J7AXS3_9CYAN</name>
<dbReference type="RefSeq" id="WP_193910532.1">
    <property type="nucleotide sequence ID" value="NZ_JADEXG010000058.1"/>
</dbReference>
<evidence type="ECO:0000256" key="10">
    <source>
        <dbReference type="PROSITE-ProRule" id="PRU01193"/>
    </source>
</evidence>
<dbReference type="PROSITE" id="PS51846">
    <property type="entry name" value="CNNM"/>
    <property type="match status" value="1"/>
</dbReference>
<dbReference type="InterPro" id="IPR046342">
    <property type="entry name" value="CBS_dom_sf"/>
</dbReference>
<dbReference type="Pfam" id="PF01595">
    <property type="entry name" value="CNNM"/>
    <property type="match status" value="1"/>
</dbReference>
<dbReference type="GO" id="GO:0050660">
    <property type="term" value="F:flavin adenine dinucleotide binding"/>
    <property type="evidence" value="ECO:0007669"/>
    <property type="project" value="InterPro"/>
</dbReference>
<protein>
    <submittedName>
        <fullName evidence="15">HlyC/CorC family transporter</fullName>
    </submittedName>
</protein>
<feature type="transmembrane region" description="Helical" evidence="12">
    <location>
        <begin position="20"/>
        <end position="44"/>
    </location>
</feature>
<dbReference type="InterPro" id="IPR036318">
    <property type="entry name" value="FAD-bd_PCMH-like_sf"/>
</dbReference>
<dbReference type="EMBL" id="JADEXG010000058">
    <property type="protein sequence ID" value="MBE9079503.1"/>
    <property type="molecule type" value="Genomic_DNA"/>
</dbReference>
<dbReference type="Gene3D" id="3.30.465.10">
    <property type="match status" value="1"/>
</dbReference>
<keyword evidence="3" id="KW-1003">Cell membrane</keyword>
<gene>
    <name evidence="15" type="ORF">IQ241_19750</name>
</gene>
<evidence type="ECO:0000256" key="3">
    <source>
        <dbReference type="ARBA" id="ARBA00022475"/>
    </source>
</evidence>
<dbReference type="InterPro" id="IPR044751">
    <property type="entry name" value="Ion_transp-like_CBS"/>
</dbReference>
<dbReference type="Pfam" id="PF03471">
    <property type="entry name" value="CorC_HlyC"/>
    <property type="match status" value="1"/>
</dbReference>
<dbReference type="PANTHER" id="PTHR43099">
    <property type="entry name" value="UPF0053 PROTEIN YRKA"/>
    <property type="match status" value="1"/>
</dbReference>
<feature type="region of interest" description="Disordered" evidence="11">
    <location>
        <begin position="470"/>
        <end position="490"/>
    </location>
</feature>
<keyword evidence="6 10" id="KW-1133">Transmembrane helix</keyword>
<dbReference type="CDD" id="cd04590">
    <property type="entry name" value="CBS_pair_CorC_HlyC_assoc"/>
    <property type="match status" value="1"/>
</dbReference>
<evidence type="ECO:0000256" key="5">
    <source>
        <dbReference type="ARBA" id="ARBA00022737"/>
    </source>
</evidence>
<comment type="caution">
    <text evidence="15">The sequence shown here is derived from an EMBL/GenBank/DDBJ whole genome shotgun (WGS) entry which is preliminary data.</text>
</comment>
<feature type="transmembrane region" description="Helical" evidence="12">
    <location>
        <begin position="118"/>
        <end position="143"/>
    </location>
</feature>
<feature type="domain" description="CNNM transmembrane" evidence="14">
    <location>
        <begin position="15"/>
        <end position="223"/>
    </location>
</feature>
<evidence type="ECO:0000259" key="13">
    <source>
        <dbReference type="PROSITE" id="PS51371"/>
    </source>
</evidence>
<evidence type="ECO:0000313" key="16">
    <source>
        <dbReference type="Proteomes" id="UP000636505"/>
    </source>
</evidence>
<keyword evidence="8 10" id="KW-0472">Membrane</keyword>
<dbReference type="AlphaFoldDB" id="A0A8J7AXS3"/>
<reference evidence="15" key="1">
    <citation type="submission" date="2020-10" db="EMBL/GenBank/DDBJ databases">
        <authorList>
            <person name="Castelo-Branco R."/>
            <person name="Eusebio N."/>
            <person name="Adriana R."/>
            <person name="Vieira A."/>
            <person name="Brugerolle De Fraissinette N."/>
            <person name="Rezende De Castro R."/>
            <person name="Schneider M.P."/>
            <person name="Vasconcelos V."/>
            <person name="Leao P.N."/>
        </authorList>
    </citation>
    <scope>NUCLEOTIDE SEQUENCE</scope>
    <source>
        <strain evidence="15">LEGE 07310</strain>
    </source>
</reference>
<dbReference type="SUPFAM" id="SSF56176">
    <property type="entry name" value="FAD-binding/transporter-associated domain-like"/>
    <property type="match status" value="1"/>
</dbReference>
<feature type="compositionally biased region" description="Basic and acidic residues" evidence="11">
    <location>
        <begin position="471"/>
        <end position="490"/>
    </location>
</feature>
<evidence type="ECO:0000256" key="1">
    <source>
        <dbReference type="ARBA" id="ARBA00004651"/>
    </source>
</evidence>
<evidence type="ECO:0000256" key="4">
    <source>
        <dbReference type="ARBA" id="ARBA00022692"/>
    </source>
</evidence>
<evidence type="ECO:0000259" key="14">
    <source>
        <dbReference type="PROSITE" id="PS51846"/>
    </source>
</evidence>
<organism evidence="15 16">
    <name type="scientific">Vasconcelosia minhoensis LEGE 07310</name>
    <dbReference type="NCBI Taxonomy" id="915328"/>
    <lineage>
        <taxon>Bacteria</taxon>
        <taxon>Bacillati</taxon>
        <taxon>Cyanobacteriota</taxon>
        <taxon>Cyanophyceae</taxon>
        <taxon>Nodosilineales</taxon>
        <taxon>Cymatolegaceae</taxon>
        <taxon>Vasconcelosia</taxon>
        <taxon>Vasconcelosia minhoensis</taxon>
    </lineage>
</organism>
<keyword evidence="7 9" id="KW-0129">CBS domain</keyword>
<dbReference type="InterPro" id="IPR000644">
    <property type="entry name" value="CBS_dom"/>
</dbReference>
<dbReference type="PANTHER" id="PTHR43099:SF2">
    <property type="entry name" value="UPF0053 PROTEIN YRKA"/>
    <property type="match status" value="1"/>
</dbReference>
<evidence type="ECO:0000256" key="7">
    <source>
        <dbReference type="ARBA" id="ARBA00023122"/>
    </source>
</evidence>
<keyword evidence="4 10" id="KW-0812">Transmembrane</keyword>
<feature type="domain" description="CBS" evidence="13">
    <location>
        <begin position="306"/>
        <end position="365"/>
    </location>
</feature>
<dbReference type="FunFam" id="3.10.580.10:FF:000002">
    <property type="entry name" value="Magnesium/cobalt efflux protein CorC"/>
    <property type="match status" value="1"/>
</dbReference>
<dbReference type="Pfam" id="PF00571">
    <property type="entry name" value="CBS"/>
    <property type="match status" value="2"/>
</dbReference>
<keyword evidence="16" id="KW-1185">Reference proteome</keyword>
<proteinExistence type="inferred from homology"/>
<comment type="similarity">
    <text evidence="2">Belongs to the UPF0053 family.</text>
</comment>
<evidence type="ECO:0000256" key="9">
    <source>
        <dbReference type="PROSITE-ProRule" id="PRU00703"/>
    </source>
</evidence>
<evidence type="ECO:0000256" key="6">
    <source>
        <dbReference type="ARBA" id="ARBA00022989"/>
    </source>
</evidence>
<dbReference type="SMART" id="SM00116">
    <property type="entry name" value="CBS"/>
    <property type="match status" value="2"/>
</dbReference>
<evidence type="ECO:0000256" key="8">
    <source>
        <dbReference type="ARBA" id="ARBA00023136"/>
    </source>
</evidence>
<dbReference type="InterPro" id="IPR002550">
    <property type="entry name" value="CNNM"/>
</dbReference>
<sequence>MVPPGFANIAPLPLTLSAVLGRILAVLSLIGLNAFFVAAEFSIVSVRRSRIDQLVSTGDVQAKTVQSLQHSLERLLSTTQLGITLSSLALGWIGESTVATLLAQWLGRLPLSGPAVQFLAHSAALPLAFFLIAYLQIVLGELWPKSVALMYPERIARVLGPPSLTIARVFTPLIWVLNQSTRFWLRLAGVDYSRQDYYGRLTPEELQLIISTSTEVPDLEKEERQILNNVFEFRDITVEEVMVPRTQITAIEESATFQDLLDEMATTGYSRYPVTGDSLDDIRGIIYFKDLAQPLYQNQLQPHTGIQPWIQPARVVPDSLPLPDLLAQMQQSGLAMVIVVDDFGGTAGLLTLRDLTAEIMGEVREPDPAFQSPIVRVNSHTLIVPAQTVLEEVNNQLQLSLPLREDYQSLGGFVIFELQKIPQVGESLRYDNLEFTVTAADGPRLHKIQVRCLDHAIHVKGAAIATARPQPDGHARLLGDDTARSRRLEN</sequence>